<evidence type="ECO:0000256" key="3">
    <source>
        <dbReference type="ARBA" id="ARBA00022679"/>
    </source>
</evidence>
<evidence type="ECO:0000256" key="12">
    <source>
        <dbReference type="SAM" id="MobiDB-lite"/>
    </source>
</evidence>
<dbReference type="EMBL" id="FXLY01000008">
    <property type="protein sequence ID" value="SMN21577.1"/>
    <property type="molecule type" value="Genomic_DNA"/>
</dbReference>
<feature type="compositionally biased region" description="Low complexity" evidence="12">
    <location>
        <begin position="45"/>
        <end position="66"/>
    </location>
</feature>
<dbReference type="PIRSF" id="PIRSF000439">
    <property type="entry name" value="Oat_ACAT_DAG_ARE"/>
    <property type="match status" value="1"/>
</dbReference>
<feature type="transmembrane region" description="Helical" evidence="13">
    <location>
        <begin position="258"/>
        <end position="277"/>
    </location>
</feature>
<dbReference type="OrthoDB" id="10039049at2759"/>
<evidence type="ECO:0000313" key="15">
    <source>
        <dbReference type="Proteomes" id="UP000196158"/>
    </source>
</evidence>
<dbReference type="InterPro" id="IPR004299">
    <property type="entry name" value="MBOAT_fam"/>
</dbReference>
<evidence type="ECO:0000256" key="6">
    <source>
        <dbReference type="ARBA" id="ARBA00022989"/>
    </source>
</evidence>
<feature type="transmembrane region" description="Helical" evidence="13">
    <location>
        <begin position="570"/>
        <end position="589"/>
    </location>
</feature>
<evidence type="ECO:0000256" key="11">
    <source>
        <dbReference type="PIRSR" id="PIRSR000439-1"/>
    </source>
</evidence>
<dbReference type="PANTHER" id="PTHR10408:SF23">
    <property type="entry name" value="STEROL O-ACYLTRANSFERASE 1-RELATED"/>
    <property type="match status" value="1"/>
</dbReference>
<dbReference type="GO" id="GO:0005789">
    <property type="term" value="C:endoplasmic reticulum membrane"/>
    <property type="evidence" value="ECO:0007669"/>
    <property type="project" value="UniProtKB-SubCell"/>
</dbReference>
<dbReference type="STRING" id="1789683.A0A1X7R7D8"/>
<evidence type="ECO:0000256" key="2">
    <source>
        <dbReference type="ARBA" id="ARBA00009010"/>
    </source>
</evidence>
<evidence type="ECO:0000256" key="8">
    <source>
        <dbReference type="ARBA" id="ARBA00023315"/>
    </source>
</evidence>
<keyword evidence="5 10" id="KW-0256">Endoplasmic reticulum</keyword>
<reference evidence="14 15" key="1">
    <citation type="submission" date="2017-04" db="EMBL/GenBank/DDBJ databases">
        <authorList>
            <person name="Afonso C.L."/>
            <person name="Miller P.J."/>
            <person name="Scott M.A."/>
            <person name="Spackman E."/>
            <person name="Goraichik I."/>
            <person name="Dimitrov K.M."/>
            <person name="Suarez D.L."/>
            <person name="Swayne D.E."/>
        </authorList>
    </citation>
    <scope>NUCLEOTIDE SEQUENCE [LARGE SCALE GENOMIC DNA]</scope>
</reference>
<sequence>MTESYLKDKDFIKIQRLNSPRNAEKRKSLTQTDIDIDKLTSQLANHSPSNIRSSSSSRAQSNSGSNVNTKRQSLNDKEEEDKDAVLLNDKVNEKLLEDHAQLVKSRYKVRYRNDRVISYFDDVDFEYRPSILDGSINEPFRMSFEGPTLEKVIKIQEKAKRSQLRREKFPQVASKEDLDKNSSNSSSSDNLIELETEMNEKGYMHEQLVSNFSGLYVALWMAIGLGVLRVLVDNYIDDDGSLMNGEIMKFLRKDLFKVGFVDLCMYLCMYVPFFIHWLAKNNILRWNSIGWKIVSVYEFCFLIGFIYLPEHVLNFHWIAKIFLFLHSLVILMKMHSFAFYNGYLWSIKEELDYSTNALAKLEKEPPIEKDDHKSNEVKEIFQKSYDFCTFELNSQTHDESQKFPKNINTWNFFEFTMFPIIVYQIEYPRTERIRWLYVLEKVCAIFGTIFIMILNAQLFMYPIAERALMIRDSEWTGIIDRLSHWARLLIDIIPSFIVMYLLVFYLIWDAILNCIAELSRFGDRYFYGDWWNCVTWDEFSRIWNIPVHKFLLRHVYHSSISAFNFNKAQATLFTFFLSSVIHELSMYVIFKRLRLYIFFFQMLQLPLVAIGNTPQMKKKTILGNVIFWIGICAGPSVLCTLYLTI</sequence>
<dbReference type="GO" id="GO:0008204">
    <property type="term" value="P:ergosterol metabolic process"/>
    <property type="evidence" value="ECO:0007669"/>
    <property type="project" value="TreeGrafter"/>
</dbReference>
<keyword evidence="8 10" id="KW-0012">Acyltransferase</keyword>
<feature type="transmembrane region" description="Helical" evidence="13">
    <location>
        <begin position="625"/>
        <end position="643"/>
    </location>
</feature>
<proteinExistence type="inferred from homology"/>
<feature type="region of interest" description="Disordered" evidence="12">
    <location>
        <begin position="42"/>
        <end position="83"/>
    </location>
</feature>
<keyword evidence="3 10" id="KW-0808">Transferase</keyword>
<evidence type="ECO:0000256" key="9">
    <source>
        <dbReference type="ARBA" id="ARBA00023568"/>
    </source>
</evidence>
<name>A0A1X7R7D8_9SACH</name>
<evidence type="ECO:0000256" key="10">
    <source>
        <dbReference type="PIRNR" id="PIRNR000439"/>
    </source>
</evidence>
<evidence type="ECO:0000256" key="5">
    <source>
        <dbReference type="ARBA" id="ARBA00022824"/>
    </source>
</evidence>
<feature type="transmembrane region" description="Helical" evidence="13">
    <location>
        <begin position="289"/>
        <end position="308"/>
    </location>
</feature>
<protein>
    <recommendedName>
        <fullName evidence="10">O-acyltransferase</fullName>
    </recommendedName>
</protein>
<evidence type="ECO:0000256" key="4">
    <source>
        <dbReference type="ARBA" id="ARBA00022692"/>
    </source>
</evidence>
<dbReference type="PANTHER" id="PTHR10408">
    <property type="entry name" value="STEROL O-ACYLTRANSFERASE"/>
    <property type="match status" value="1"/>
</dbReference>
<comment type="subcellular location">
    <subcellularLocation>
        <location evidence="1 10">Endoplasmic reticulum membrane</location>
        <topology evidence="1 10">Multi-pass membrane protein</topology>
    </subcellularLocation>
</comment>
<feature type="compositionally biased region" description="Low complexity" evidence="12">
    <location>
        <begin position="181"/>
        <end position="190"/>
    </location>
</feature>
<evidence type="ECO:0000256" key="7">
    <source>
        <dbReference type="ARBA" id="ARBA00023136"/>
    </source>
</evidence>
<evidence type="ECO:0000256" key="1">
    <source>
        <dbReference type="ARBA" id="ARBA00004477"/>
    </source>
</evidence>
<dbReference type="GO" id="GO:0034737">
    <property type="term" value="F:ergosterol O-acyltransferase activity"/>
    <property type="evidence" value="ECO:0007669"/>
    <property type="project" value="TreeGrafter"/>
</dbReference>
<comment type="function">
    <text evidence="9">Sterol O-acyltransferase that catalyzes the formation of stery esters.</text>
</comment>
<accession>A0A1X7R7D8</accession>
<feature type="transmembrane region" description="Helical" evidence="13">
    <location>
        <begin position="442"/>
        <end position="464"/>
    </location>
</feature>
<dbReference type="AlphaFoldDB" id="A0A1X7R7D8"/>
<evidence type="ECO:0000256" key="13">
    <source>
        <dbReference type="SAM" id="Phobius"/>
    </source>
</evidence>
<organism evidence="14 15">
    <name type="scientific">Maudiozyma saulgeensis</name>
    <dbReference type="NCBI Taxonomy" id="1789683"/>
    <lineage>
        <taxon>Eukaryota</taxon>
        <taxon>Fungi</taxon>
        <taxon>Dikarya</taxon>
        <taxon>Ascomycota</taxon>
        <taxon>Saccharomycotina</taxon>
        <taxon>Saccharomycetes</taxon>
        <taxon>Saccharomycetales</taxon>
        <taxon>Saccharomycetaceae</taxon>
        <taxon>Maudiozyma</taxon>
    </lineage>
</organism>
<dbReference type="Pfam" id="PF03062">
    <property type="entry name" value="MBOAT"/>
    <property type="match status" value="1"/>
</dbReference>
<dbReference type="InterPro" id="IPR014371">
    <property type="entry name" value="Oat_ACAT_DAG_ARE"/>
</dbReference>
<evidence type="ECO:0000313" key="14">
    <source>
        <dbReference type="EMBL" id="SMN21577.1"/>
    </source>
</evidence>
<keyword evidence="15" id="KW-1185">Reference proteome</keyword>
<keyword evidence="7 10" id="KW-0472">Membrane</keyword>
<feature type="transmembrane region" description="Helical" evidence="13">
    <location>
        <begin position="208"/>
        <end position="232"/>
    </location>
</feature>
<dbReference type="Proteomes" id="UP000196158">
    <property type="component" value="Unassembled WGS sequence"/>
</dbReference>
<gene>
    <name evidence="14" type="ORF">KASA_0K02508G</name>
</gene>
<feature type="transmembrane region" description="Helical" evidence="13">
    <location>
        <begin position="484"/>
        <end position="508"/>
    </location>
</feature>
<feature type="region of interest" description="Disordered" evidence="12">
    <location>
        <begin position="166"/>
        <end position="190"/>
    </location>
</feature>
<feature type="compositionally biased region" description="Basic and acidic residues" evidence="12">
    <location>
        <begin position="166"/>
        <end position="180"/>
    </location>
</feature>
<feature type="active site" evidence="11">
    <location>
        <position position="582"/>
    </location>
</feature>
<keyword evidence="6 13" id="KW-1133">Transmembrane helix</keyword>
<comment type="similarity">
    <text evidence="2 10">Belongs to the membrane-bound acyltransferase family. Sterol o-acyltransferase subfamily.</text>
</comment>
<keyword evidence="4 13" id="KW-0812">Transmembrane</keyword>